<dbReference type="EMBL" id="CADCVS010000160">
    <property type="protein sequence ID" value="CAA9483908.1"/>
    <property type="molecule type" value="Genomic_DNA"/>
</dbReference>
<dbReference type="GO" id="GO:0005886">
    <property type="term" value="C:plasma membrane"/>
    <property type="evidence" value="ECO:0007669"/>
    <property type="project" value="TreeGrafter"/>
</dbReference>
<dbReference type="InterPro" id="IPR036291">
    <property type="entry name" value="NAD(P)-bd_dom_sf"/>
</dbReference>
<dbReference type="PANTHER" id="PTHR12286">
    <property type="entry name" value="SACCHAROPINE DEHYDROGENASE-LIKE OXIDOREDUCTASE"/>
    <property type="match status" value="1"/>
</dbReference>
<dbReference type="InterPro" id="IPR005097">
    <property type="entry name" value="Sacchrp_dh_NADP-bd"/>
</dbReference>
<feature type="domain" description="Saccharopine dehydrogenase NADP binding" evidence="1">
    <location>
        <begin position="10"/>
        <end position="137"/>
    </location>
</feature>
<dbReference type="InterPro" id="IPR051276">
    <property type="entry name" value="Saccharopine_DH-like_oxidrdct"/>
</dbReference>
<name>A0A6J4RWY2_9ACTN</name>
<sequence length="411" mass="42935">MSQAERDLDVVVHGATGFVGRLTAEYLAAHAPAETRIGLGGRSAERLGEVKASLGPRAADWEIVVADSGDRAALAALAGRTTVVATTVGPYGEYGLPLVEACAAAGTHYADLTGELLFMRKTIEAHDDAARASGARIVHNCGFDSIPSDLGTLLLHHRAQADGAGDLEDTTFVLEALSGGFSGGTLASLKGELDEVRGDKAAGRIVSDPYALSPDRAAEPDLGSQRDLRGVEHDDELGTWLAPFVMAQINTRVVRRSNALLGHAYGRRFRYREVMRTGSGPVGRVKATAVAGGAGALIAGLSFGPTRKVLDRVLPAPGDGPDEKARQKGFFKIAIHTRTSSGRRYRAKVSAQGDPGYAATAVMLGESALCLAHDGDRLPDRAGVLTPATGLGTALVDRLRAAGHTYEVTAL</sequence>
<proteinExistence type="predicted"/>
<dbReference type="GO" id="GO:0009247">
    <property type="term" value="P:glycolipid biosynthetic process"/>
    <property type="evidence" value="ECO:0007669"/>
    <property type="project" value="TreeGrafter"/>
</dbReference>
<dbReference type="SUPFAM" id="SSF51735">
    <property type="entry name" value="NAD(P)-binding Rossmann-fold domains"/>
    <property type="match status" value="1"/>
</dbReference>
<reference evidence="2" key="1">
    <citation type="submission" date="2020-02" db="EMBL/GenBank/DDBJ databases">
        <authorList>
            <person name="Meier V. D."/>
        </authorList>
    </citation>
    <scope>NUCLEOTIDE SEQUENCE</scope>
    <source>
        <strain evidence="2">AVDCRST_MAG30</strain>
    </source>
</reference>
<accession>A0A6J4RWY2</accession>
<protein>
    <recommendedName>
        <fullName evidence="1">Saccharopine dehydrogenase NADP binding domain-containing protein</fullName>
    </recommendedName>
</protein>
<evidence type="ECO:0000313" key="2">
    <source>
        <dbReference type="EMBL" id="CAA9483908.1"/>
    </source>
</evidence>
<gene>
    <name evidence="2" type="ORF">AVDCRST_MAG30-962</name>
</gene>
<dbReference type="Pfam" id="PF03435">
    <property type="entry name" value="Sacchrp_dh_NADP"/>
    <property type="match status" value="1"/>
</dbReference>
<evidence type="ECO:0000259" key="1">
    <source>
        <dbReference type="Pfam" id="PF03435"/>
    </source>
</evidence>
<organism evidence="2">
    <name type="scientific">uncultured Solirubrobacteraceae bacterium</name>
    <dbReference type="NCBI Taxonomy" id="1162706"/>
    <lineage>
        <taxon>Bacteria</taxon>
        <taxon>Bacillati</taxon>
        <taxon>Actinomycetota</taxon>
        <taxon>Thermoleophilia</taxon>
        <taxon>Solirubrobacterales</taxon>
        <taxon>Solirubrobacteraceae</taxon>
        <taxon>environmental samples</taxon>
    </lineage>
</organism>
<dbReference type="AlphaFoldDB" id="A0A6J4RWY2"/>
<dbReference type="PANTHER" id="PTHR12286:SF5">
    <property type="entry name" value="SACCHAROPINE DEHYDROGENASE-LIKE OXIDOREDUCTASE"/>
    <property type="match status" value="1"/>
</dbReference>
<dbReference type="Gene3D" id="3.40.50.720">
    <property type="entry name" value="NAD(P)-binding Rossmann-like Domain"/>
    <property type="match status" value="1"/>
</dbReference>